<keyword evidence="5" id="KW-1185">Reference proteome</keyword>
<reference evidence="5" key="1">
    <citation type="submission" date="2021-05" db="EMBL/GenBank/DDBJ databases">
        <title>Direct Submission.</title>
        <authorList>
            <person name="Li K."/>
            <person name="Gao J."/>
        </authorList>
    </citation>
    <scope>NUCLEOTIDE SEQUENCE [LARGE SCALE GENOMIC DNA]</scope>
    <source>
        <strain evidence="5">MG62</strain>
    </source>
</reference>
<comment type="similarity">
    <text evidence="1">Belongs to the transglycosylase family. Rpf subfamily.</text>
</comment>
<dbReference type="Pfam" id="PF06737">
    <property type="entry name" value="Transglycosylas"/>
    <property type="match status" value="1"/>
</dbReference>
<proteinExistence type="inferred from homology"/>
<gene>
    <name evidence="4" type="ORF">KJK29_00100</name>
</gene>
<dbReference type="InterPro" id="IPR010618">
    <property type="entry name" value="RPF"/>
</dbReference>
<dbReference type="EMBL" id="CP075896">
    <property type="protein sequence ID" value="QWB21102.1"/>
    <property type="molecule type" value="Genomic_DNA"/>
</dbReference>
<organism evidence="4 5">
    <name type="scientific">Streptomyces koelreuteriae</name>
    <dbReference type="NCBI Taxonomy" id="2838015"/>
    <lineage>
        <taxon>Bacteria</taxon>
        <taxon>Bacillati</taxon>
        <taxon>Actinomycetota</taxon>
        <taxon>Actinomycetes</taxon>
        <taxon>Kitasatosporales</taxon>
        <taxon>Streptomycetaceae</taxon>
        <taxon>Streptomyces</taxon>
    </lineage>
</organism>
<dbReference type="SUPFAM" id="SSF53955">
    <property type="entry name" value="Lysozyme-like"/>
    <property type="match status" value="1"/>
</dbReference>
<dbReference type="Gene3D" id="1.10.530.10">
    <property type="match status" value="1"/>
</dbReference>
<evidence type="ECO:0000259" key="3">
    <source>
        <dbReference type="Pfam" id="PF06737"/>
    </source>
</evidence>
<sequence length="124" mass="13333">MISSQSVEMIRTRDGRRRRTSTAFVLFAAAVILGVATSAEAQPSARFGPDWDAIAACESGGNWKANTGNGHYGGLQFTQSSWVAAGGRKFAPRADLATRKEQITVARRLAELQGMSAWSCARVK</sequence>
<evidence type="ECO:0000256" key="2">
    <source>
        <dbReference type="ARBA" id="ARBA00022801"/>
    </source>
</evidence>
<protein>
    <submittedName>
        <fullName evidence="4">Transglycosylase family protein</fullName>
    </submittedName>
</protein>
<dbReference type="InterPro" id="IPR023346">
    <property type="entry name" value="Lysozyme-like_dom_sf"/>
</dbReference>
<accession>A0ABX8FJ33</accession>
<dbReference type="CDD" id="cd13925">
    <property type="entry name" value="RPF"/>
    <property type="match status" value="1"/>
</dbReference>
<keyword evidence="2" id="KW-0378">Hydrolase</keyword>
<name>A0ABX8FJ33_9ACTN</name>
<evidence type="ECO:0000313" key="5">
    <source>
        <dbReference type="Proteomes" id="UP000679629"/>
    </source>
</evidence>
<feature type="domain" description="Resuscitation-promoting factor core lysozyme-like" evidence="3">
    <location>
        <begin position="49"/>
        <end position="121"/>
    </location>
</feature>
<evidence type="ECO:0000256" key="1">
    <source>
        <dbReference type="ARBA" id="ARBA00010830"/>
    </source>
</evidence>
<dbReference type="Proteomes" id="UP000679629">
    <property type="component" value="Chromosome"/>
</dbReference>
<evidence type="ECO:0000313" key="4">
    <source>
        <dbReference type="EMBL" id="QWB21102.1"/>
    </source>
</evidence>